<dbReference type="InParanoid" id="A0A1D3D7I6"/>
<feature type="compositionally biased region" description="Basic and acidic residues" evidence="1">
    <location>
        <begin position="55"/>
        <end position="70"/>
    </location>
</feature>
<feature type="region of interest" description="Disordered" evidence="1">
    <location>
        <begin position="53"/>
        <end position="79"/>
    </location>
</feature>
<dbReference type="AlphaFoldDB" id="A0A1D3D7I6"/>
<evidence type="ECO:0000313" key="2">
    <source>
        <dbReference type="EMBL" id="OEH79422.1"/>
    </source>
</evidence>
<dbReference type="VEuPathDB" id="ToxoDB:cyc_05416"/>
<sequence length="79" mass="7892">MVAQYTGALFLLQLHHTGYQEATEAAAAAEVQLALSVANTEAALIIRANTSTVGDIRDGGETGSTGDKDVQGSAASAGG</sequence>
<protein>
    <submittedName>
        <fullName evidence="2">Uncharacterized protein</fullName>
    </submittedName>
</protein>
<dbReference type="Proteomes" id="UP000095192">
    <property type="component" value="Unassembled WGS sequence"/>
</dbReference>
<accession>A0A1D3D7I6</accession>
<gene>
    <name evidence="2" type="ORF">cyc_05416</name>
</gene>
<comment type="caution">
    <text evidence="2">The sequence shown here is derived from an EMBL/GenBank/DDBJ whole genome shotgun (WGS) entry which is preliminary data.</text>
</comment>
<proteinExistence type="predicted"/>
<evidence type="ECO:0000313" key="3">
    <source>
        <dbReference type="Proteomes" id="UP000095192"/>
    </source>
</evidence>
<dbReference type="EMBL" id="JROU02000390">
    <property type="protein sequence ID" value="OEH79422.1"/>
    <property type="molecule type" value="Genomic_DNA"/>
</dbReference>
<name>A0A1D3D7I6_9EIME</name>
<organism evidence="2 3">
    <name type="scientific">Cyclospora cayetanensis</name>
    <dbReference type="NCBI Taxonomy" id="88456"/>
    <lineage>
        <taxon>Eukaryota</taxon>
        <taxon>Sar</taxon>
        <taxon>Alveolata</taxon>
        <taxon>Apicomplexa</taxon>
        <taxon>Conoidasida</taxon>
        <taxon>Coccidia</taxon>
        <taxon>Eucoccidiorida</taxon>
        <taxon>Eimeriorina</taxon>
        <taxon>Eimeriidae</taxon>
        <taxon>Cyclospora</taxon>
    </lineage>
</organism>
<evidence type="ECO:0000256" key="1">
    <source>
        <dbReference type="SAM" id="MobiDB-lite"/>
    </source>
</evidence>
<reference evidence="2 3" key="1">
    <citation type="journal article" date="2016" name="BMC Genomics">
        <title>Comparative genomics reveals Cyclospora cayetanensis possesses coccidia-like metabolism and invasion components but unique surface antigens.</title>
        <authorList>
            <person name="Liu S."/>
            <person name="Wang L."/>
            <person name="Zheng H."/>
            <person name="Xu Z."/>
            <person name="Roellig D.M."/>
            <person name="Li N."/>
            <person name="Frace M.A."/>
            <person name="Tang K."/>
            <person name="Arrowood M.J."/>
            <person name="Moss D.M."/>
            <person name="Zhang L."/>
            <person name="Feng Y."/>
            <person name="Xiao L."/>
        </authorList>
    </citation>
    <scope>NUCLEOTIDE SEQUENCE [LARGE SCALE GENOMIC DNA]</scope>
    <source>
        <strain evidence="2 3">CHN_HEN01</strain>
    </source>
</reference>
<keyword evidence="3" id="KW-1185">Reference proteome</keyword>